<organism evidence="2">
    <name type="scientific">uncultured Thermomicrobiales bacterium</name>
    <dbReference type="NCBI Taxonomy" id="1645740"/>
    <lineage>
        <taxon>Bacteria</taxon>
        <taxon>Pseudomonadati</taxon>
        <taxon>Thermomicrobiota</taxon>
        <taxon>Thermomicrobia</taxon>
        <taxon>Thermomicrobiales</taxon>
        <taxon>environmental samples</taxon>
    </lineage>
</organism>
<proteinExistence type="predicted"/>
<feature type="compositionally biased region" description="Basic and acidic residues" evidence="1">
    <location>
        <begin position="52"/>
        <end position="62"/>
    </location>
</feature>
<evidence type="ECO:0000256" key="1">
    <source>
        <dbReference type="SAM" id="MobiDB-lite"/>
    </source>
</evidence>
<dbReference type="AlphaFoldDB" id="A0A6J4VDH7"/>
<gene>
    <name evidence="2" type="ORF">AVDCRST_MAG49-4155</name>
</gene>
<protein>
    <submittedName>
        <fullName evidence="2">Uncharacterized protein</fullName>
    </submittedName>
</protein>
<feature type="compositionally biased region" description="Low complexity" evidence="1">
    <location>
        <begin position="20"/>
        <end position="31"/>
    </location>
</feature>
<evidence type="ECO:0000313" key="2">
    <source>
        <dbReference type="EMBL" id="CAA9575766.1"/>
    </source>
</evidence>
<dbReference type="EMBL" id="CADCWG010000302">
    <property type="protein sequence ID" value="CAA9575766.1"/>
    <property type="molecule type" value="Genomic_DNA"/>
</dbReference>
<feature type="region of interest" description="Disordered" evidence="1">
    <location>
        <begin position="1"/>
        <end position="78"/>
    </location>
</feature>
<feature type="non-terminal residue" evidence="2">
    <location>
        <position position="1"/>
    </location>
</feature>
<name>A0A6J4VDH7_9BACT</name>
<reference evidence="2" key="1">
    <citation type="submission" date="2020-02" db="EMBL/GenBank/DDBJ databases">
        <authorList>
            <person name="Meier V. D."/>
        </authorList>
    </citation>
    <scope>NUCLEOTIDE SEQUENCE</scope>
    <source>
        <strain evidence="2">AVDCRST_MAG49</strain>
    </source>
</reference>
<feature type="compositionally biased region" description="Basic residues" evidence="1">
    <location>
        <begin position="32"/>
        <end position="50"/>
    </location>
</feature>
<accession>A0A6J4VDH7</accession>
<sequence>CGAGARASLSLAPMATSPARVSSSPRAVHPPRSARRPAARSRPVRPRTTRAARGDRPADGRGRPPATSRMILESGGAD</sequence>
<feature type="non-terminal residue" evidence="2">
    <location>
        <position position="78"/>
    </location>
</feature>